<keyword evidence="2" id="KW-1185">Reference proteome</keyword>
<organism evidence="1 2">
    <name type="scientific">Cirrhinus mrigala</name>
    <name type="common">Mrigala</name>
    <dbReference type="NCBI Taxonomy" id="683832"/>
    <lineage>
        <taxon>Eukaryota</taxon>
        <taxon>Metazoa</taxon>
        <taxon>Chordata</taxon>
        <taxon>Craniata</taxon>
        <taxon>Vertebrata</taxon>
        <taxon>Euteleostomi</taxon>
        <taxon>Actinopterygii</taxon>
        <taxon>Neopterygii</taxon>
        <taxon>Teleostei</taxon>
        <taxon>Ostariophysi</taxon>
        <taxon>Cypriniformes</taxon>
        <taxon>Cyprinidae</taxon>
        <taxon>Labeoninae</taxon>
        <taxon>Labeonini</taxon>
        <taxon>Cirrhinus</taxon>
    </lineage>
</organism>
<evidence type="ECO:0000313" key="1">
    <source>
        <dbReference type="EMBL" id="KAL0197556.1"/>
    </source>
</evidence>
<feature type="non-terminal residue" evidence="1">
    <location>
        <position position="1"/>
    </location>
</feature>
<reference evidence="1 2" key="1">
    <citation type="submission" date="2024-05" db="EMBL/GenBank/DDBJ databases">
        <title>Genome sequencing and assembly of Indian major carp, Cirrhinus mrigala (Hamilton, 1822).</title>
        <authorList>
            <person name="Mohindra V."/>
            <person name="Chowdhury L.M."/>
            <person name="Lal K."/>
            <person name="Jena J.K."/>
        </authorList>
    </citation>
    <scope>NUCLEOTIDE SEQUENCE [LARGE SCALE GENOMIC DNA]</scope>
    <source>
        <strain evidence="1">CM1030</strain>
        <tissue evidence="1">Blood</tissue>
    </source>
</reference>
<dbReference type="Proteomes" id="UP001529510">
    <property type="component" value="Unassembled WGS sequence"/>
</dbReference>
<comment type="caution">
    <text evidence="1">The sequence shown here is derived from an EMBL/GenBank/DDBJ whole genome shotgun (WGS) entry which is preliminary data.</text>
</comment>
<dbReference type="AlphaFoldDB" id="A0ABD0RGU6"/>
<evidence type="ECO:0000313" key="2">
    <source>
        <dbReference type="Proteomes" id="UP001529510"/>
    </source>
</evidence>
<feature type="non-terminal residue" evidence="1">
    <location>
        <position position="126"/>
    </location>
</feature>
<dbReference type="EMBL" id="JAMKFB020000003">
    <property type="protein sequence ID" value="KAL0197556.1"/>
    <property type="molecule type" value="Genomic_DNA"/>
</dbReference>
<protein>
    <submittedName>
        <fullName evidence="1">Uncharacterized protein</fullName>
    </submittedName>
</protein>
<name>A0ABD0RGU6_CIRMR</name>
<sequence>QALLVPCLCALNVDLFNHRGCTGTELHDDAPGRRDTCGLSHPGSLSSLKKATLPTKPCRLTSSLVGKAYQAAGQAGAALHTMAVLQSYHADLLKDLSTGGTIDEEAFSELHRATDLSLSLAILWLL</sequence>
<proteinExistence type="predicted"/>
<accession>A0ABD0RGU6</accession>
<gene>
    <name evidence="1" type="ORF">M9458_006096</name>
</gene>